<dbReference type="Gene3D" id="3.30.160.390">
    <property type="entry name" value="Integrase, DNA-binding domain"/>
    <property type="match status" value="1"/>
</dbReference>
<proteinExistence type="inferred from homology"/>
<dbReference type="InterPro" id="IPR053876">
    <property type="entry name" value="Phage_int_M"/>
</dbReference>
<dbReference type="Pfam" id="PF00589">
    <property type="entry name" value="Phage_integrase"/>
    <property type="match status" value="1"/>
</dbReference>
<sequence>MPQRGVTPMPFSDAAIRNAKAGPRPTKLSDGGGLFLLLNPNGSRWWRFKYRFGGKEKLISLGTYPDVPLKDARERRDDARRKLAAGYDPGEARKAQKTAAADRAANSFEVVAREWFGLTKEKWESEYADLVLHRLERDMFPWLGGRPIAEITPLELLTVLRRIEQRGAIDLTHRALQKCGQIFRYAVVTRRATRDPTTDLRDALKPAQKRHHASIQDPKAVGELVRAIRDYMGAFETRCALLLGMLTFVRPGELRKAEWSEFDCEQAEWRIPASRMKMKEQHIVPLSTQSLAVLKELRSVTGHGRYLFPSIRTSTRPMSENTVNAALRRLGYTREEMTGHGFRSTASTLLNELGWPSDAIERQLSHGERDEVRGAYNFAEYLAVRRKMIQAWADHLDALERGARVVRTQFPRAS</sequence>
<dbReference type="GO" id="GO:0003677">
    <property type="term" value="F:DNA binding"/>
    <property type="evidence" value="ECO:0007669"/>
    <property type="project" value="UniProtKB-KW"/>
</dbReference>
<dbReference type="OrthoDB" id="9775880at2"/>
<dbReference type="Gene3D" id="1.10.150.130">
    <property type="match status" value="1"/>
</dbReference>
<dbReference type="Pfam" id="PF13356">
    <property type="entry name" value="Arm-DNA-bind_3"/>
    <property type="match status" value="1"/>
</dbReference>
<evidence type="ECO:0000256" key="2">
    <source>
        <dbReference type="ARBA" id="ARBA00022908"/>
    </source>
</evidence>
<evidence type="ECO:0000259" key="5">
    <source>
        <dbReference type="PROSITE" id="PS51898"/>
    </source>
</evidence>
<dbReference type="EMBL" id="QHKS01000017">
    <property type="protein sequence ID" value="RDK00135.1"/>
    <property type="molecule type" value="Genomic_DNA"/>
</dbReference>
<comment type="similarity">
    <text evidence="1">Belongs to the 'phage' integrase family.</text>
</comment>
<name>A0A370N3N5_9BURK</name>
<dbReference type="InterPro" id="IPR038488">
    <property type="entry name" value="Integrase_DNA-bd_sf"/>
</dbReference>
<evidence type="ECO:0000313" key="6">
    <source>
        <dbReference type="EMBL" id="RDK00135.1"/>
    </source>
</evidence>
<evidence type="ECO:0000256" key="4">
    <source>
        <dbReference type="ARBA" id="ARBA00023172"/>
    </source>
</evidence>
<dbReference type="GO" id="GO:0015074">
    <property type="term" value="P:DNA integration"/>
    <property type="evidence" value="ECO:0007669"/>
    <property type="project" value="UniProtKB-KW"/>
</dbReference>
<dbReference type="Proteomes" id="UP000254875">
    <property type="component" value="Unassembled WGS sequence"/>
</dbReference>
<organism evidence="6 7">
    <name type="scientific">Paraburkholderia lacunae</name>
    <dbReference type="NCBI Taxonomy" id="2211104"/>
    <lineage>
        <taxon>Bacteria</taxon>
        <taxon>Pseudomonadati</taxon>
        <taxon>Pseudomonadota</taxon>
        <taxon>Betaproteobacteria</taxon>
        <taxon>Burkholderiales</taxon>
        <taxon>Burkholderiaceae</taxon>
        <taxon>Paraburkholderia</taxon>
    </lineage>
</organism>
<dbReference type="CDD" id="cd00801">
    <property type="entry name" value="INT_P4_C"/>
    <property type="match status" value="1"/>
</dbReference>
<dbReference type="InterPro" id="IPR025166">
    <property type="entry name" value="Integrase_DNA_bind_dom"/>
</dbReference>
<keyword evidence="3" id="KW-0238">DNA-binding</keyword>
<dbReference type="GO" id="GO:0006310">
    <property type="term" value="P:DNA recombination"/>
    <property type="evidence" value="ECO:0007669"/>
    <property type="project" value="UniProtKB-KW"/>
</dbReference>
<reference evidence="7" key="1">
    <citation type="submission" date="2018-05" db="EMBL/GenBank/DDBJ databases">
        <authorList>
            <person name="Feng T."/>
        </authorList>
    </citation>
    <scope>NUCLEOTIDE SEQUENCE [LARGE SCALE GENOMIC DNA]</scope>
    <source>
        <strain evidence="7">S27</strain>
    </source>
</reference>
<keyword evidence="4" id="KW-0233">DNA recombination</keyword>
<dbReference type="SUPFAM" id="SSF56349">
    <property type="entry name" value="DNA breaking-rejoining enzymes"/>
    <property type="match status" value="1"/>
</dbReference>
<dbReference type="InterPro" id="IPR011010">
    <property type="entry name" value="DNA_brk_join_enz"/>
</dbReference>
<evidence type="ECO:0000256" key="1">
    <source>
        <dbReference type="ARBA" id="ARBA00008857"/>
    </source>
</evidence>
<dbReference type="Gene3D" id="1.10.443.10">
    <property type="entry name" value="Intergrase catalytic core"/>
    <property type="match status" value="1"/>
</dbReference>
<dbReference type="InterPro" id="IPR050808">
    <property type="entry name" value="Phage_Integrase"/>
</dbReference>
<dbReference type="InterPro" id="IPR002104">
    <property type="entry name" value="Integrase_catalytic"/>
</dbReference>
<keyword evidence="7" id="KW-1185">Reference proteome</keyword>
<evidence type="ECO:0000313" key="7">
    <source>
        <dbReference type="Proteomes" id="UP000254875"/>
    </source>
</evidence>
<feature type="domain" description="Tyr recombinase" evidence="5">
    <location>
        <begin position="211"/>
        <end position="394"/>
    </location>
</feature>
<dbReference type="InterPro" id="IPR010998">
    <property type="entry name" value="Integrase_recombinase_N"/>
</dbReference>
<dbReference type="Pfam" id="PF22022">
    <property type="entry name" value="Phage_int_M"/>
    <property type="match status" value="1"/>
</dbReference>
<dbReference type="InterPro" id="IPR013762">
    <property type="entry name" value="Integrase-like_cat_sf"/>
</dbReference>
<dbReference type="PANTHER" id="PTHR30629">
    <property type="entry name" value="PROPHAGE INTEGRASE"/>
    <property type="match status" value="1"/>
</dbReference>
<keyword evidence="2" id="KW-0229">DNA integration</keyword>
<protein>
    <submittedName>
        <fullName evidence="6">Integrase</fullName>
    </submittedName>
</protein>
<gene>
    <name evidence="6" type="ORF">DLM46_24375</name>
</gene>
<dbReference type="AlphaFoldDB" id="A0A370N3N5"/>
<dbReference type="PROSITE" id="PS51898">
    <property type="entry name" value="TYR_RECOMBINASE"/>
    <property type="match status" value="1"/>
</dbReference>
<comment type="caution">
    <text evidence="6">The sequence shown here is derived from an EMBL/GenBank/DDBJ whole genome shotgun (WGS) entry which is preliminary data.</text>
</comment>
<evidence type="ECO:0000256" key="3">
    <source>
        <dbReference type="ARBA" id="ARBA00023125"/>
    </source>
</evidence>
<dbReference type="PANTHER" id="PTHR30629:SF2">
    <property type="entry name" value="PROPHAGE INTEGRASE INTS-RELATED"/>
    <property type="match status" value="1"/>
</dbReference>
<accession>A0A370N3N5</accession>